<keyword evidence="3" id="KW-1185">Reference proteome</keyword>
<feature type="transmembrane region" description="Helical" evidence="1">
    <location>
        <begin position="111"/>
        <end position="133"/>
    </location>
</feature>
<reference evidence="3" key="1">
    <citation type="submission" date="2016-08" db="EMBL/GenBank/DDBJ databases">
        <authorList>
            <person name="Varghese N."/>
            <person name="Submissions Spin"/>
        </authorList>
    </citation>
    <scope>NUCLEOTIDE SEQUENCE [LARGE SCALE GENOMIC DNA]</scope>
    <source>
        <strain evidence="3">SGD-1123</strain>
    </source>
</reference>
<keyword evidence="1" id="KW-0472">Membrane</keyword>
<keyword evidence="1" id="KW-0812">Transmembrane</keyword>
<dbReference type="AlphaFoldDB" id="A0A0V8HKE5"/>
<feature type="transmembrane region" description="Helical" evidence="1">
    <location>
        <begin position="82"/>
        <end position="99"/>
    </location>
</feature>
<proteinExistence type="predicted"/>
<dbReference type="InterPro" id="IPR017259">
    <property type="entry name" value="UCP037672"/>
</dbReference>
<name>A0A0V8HKE5_9BACI</name>
<gene>
    <name evidence="2" type="ORF">GA0061094_2600</name>
</gene>
<dbReference type="RefSeq" id="WP_058298685.1">
    <property type="nucleotide sequence ID" value="NZ_FMAU01000002.1"/>
</dbReference>
<dbReference type="Pfam" id="PF12650">
    <property type="entry name" value="DUF3784"/>
    <property type="match status" value="1"/>
</dbReference>
<feature type="transmembrane region" description="Helical" evidence="1">
    <location>
        <begin position="57"/>
        <end position="76"/>
    </location>
</feature>
<feature type="transmembrane region" description="Helical" evidence="1">
    <location>
        <begin position="6"/>
        <end position="22"/>
    </location>
</feature>
<keyword evidence="1" id="KW-1133">Transmembrane helix</keyword>
<evidence type="ECO:0000313" key="3">
    <source>
        <dbReference type="Proteomes" id="UP000181997"/>
    </source>
</evidence>
<dbReference type="Proteomes" id="UP000181997">
    <property type="component" value="Unassembled WGS sequence"/>
</dbReference>
<accession>A0A0V8HKE5</accession>
<evidence type="ECO:0000313" key="2">
    <source>
        <dbReference type="EMBL" id="SCC11629.1"/>
    </source>
</evidence>
<dbReference type="OrthoDB" id="2082701at2"/>
<dbReference type="EMBL" id="FMAU01000002">
    <property type="protein sequence ID" value="SCC11629.1"/>
    <property type="molecule type" value="Genomic_DNA"/>
</dbReference>
<organism evidence="2 3">
    <name type="scientific">[Bacillus] enclensis</name>
    <dbReference type="NCBI Taxonomy" id="1402860"/>
    <lineage>
        <taxon>Bacteria</taxon>
        <taxon>Bacillati</taxon>
        <taxon>Bacillota</taxon>
        <taxon>Bacilli</taxon>
        <taxon>Bacillales</taxon>
        <taxon>Bacillaceae</taxon>
        <taxon>Rossellomorea</taxon>
    </lineage>
</organism>
<sequence length="236" mass="27080">MMLLIGIQLFIIALFSVLGWAIRYKKVYELISGFAGRSEEEKAELIRNGYPQKNGTLLLLTATGMLLLLPLSFTSFTFTMEVQFGFMLIFLMGGMIYLSRYEVPRKRKRSYWISSILMIAVFALIGGLTFIGYQKNELIVSNDSFKITGMYGDTWDKDKIETVKLLDEMPEVTWKINGFGLSTKAKGVFKVKDYGRSLLFIKKESPYIYVKVEGQHLFINGGSPEETRLWYEELTD</sequence>
<protein>
    <submittedName>
        <fullName evidence="2">Uncharacterized protein</fullName>
    </submittedName>
</protein>
<evidence type="ECO:0000256" key="1">
    <source>
        <dbReference type="SAM" id="Phobius"/>
    </source>
</evidence>